<feature type="region of interest" description="Disordered" evidence="1">
    <location>
        <begin position="93"/>
        <end position="126"/>
    </location>
</feature>
<dbReference type="Proteomes" id="UP000028534">
    <property type="component" value="Unassembled WGS sequence"/>
</dbReference>
<feature type="compositionally biased region" description="Low complexity" evidence="1">
    <location>
        <begin position="93"/>
        <end position="103"/>
    </location>
</feature>
<accession>A0A084EFE6</accession>
<organism evidence="2 3">
    <name type="scientific">Sphingobium yanoikuyae</name>
    <name type="common">Sphingomonas yanoikuyae</name>
    <dbReference type="NCBI Taxonomy" id="13690"/>
    <lineage>
        <taxon>Bacteria</taxon>
        <taxon>Pseudomonadati</taxon>
        <taxon>Pseudomonadota</taxon>
        <taxon>Alphaproteobacteria</taxon>
        <taxon>Sphingomonadales</taxon>
        <taxon>Sphingomonadaceae</taxon>
        <taxon>Sphingobium</taxon>
    </lineage>
</organism>
<evidence type="ECO:0000313" key="2">
    <source>
        <dbReference type="EMBL" id="KEZ16688.1"/>
    </source>
</evidence>
<dbReference type="EMBL" id="JGVR01000028">
    <property type="protein sequence ID" value="KEZ16688.1"/>
    <property type="molecule type" value="Genomic_DNA"/>
</dbReference>
<sequence length="126" mass="13275">MMAHQFDDQRRDILCQRMAKGRVVGDMDLAHAGDLGGFGGNAVDALASNQQMDFAQLGCSGHGGKGRVLDGAALMFNPNERLRHAATPRALSWATSSSTSATLMPAERLGGSETLSVSRRAAMSTP</sequence>
<dbReference type="AlphaFoldDB" id="A0A084EFE6"/>
<evidence type="ECO:0000256" key="1">
    <source>
        <dbReference type="SAM" id="MobiDB-lite"/>
    </source>
</evidence>
<proteinExistence type="predicted"/>
<gene>
    <name evidence="2" type="ORF">CP98_04009</name>
</gene>
<protein>
    <submittedName>
        <fullName evidence="2">Uncharacterized protein</fullName>
    </submittedName>
</protein>
<reference evidence="2 3" key="1">
    <citation type="submission" date="2014-03" db="EMBL/GenBank/DDBJ databases">
        <title>Genome sequence of Sphingobium yanoikuyae B1.</title>
        <authorList>
            <person name="Gan H.M."/>
            <person name="Gan H.Y."/>
            <person name="Savka M.A."/>
        </authorList>
    </citation>
    <scope>NUCLEOTIDE SEQUENCE [LARGE SCALE GENOMIC DNA]</scope>
    <source>
        <strain evidence="2 3">B1</strain>
    </source>
</reference>
<comment type="caution">
    <text evidence="2">The sequence shown here is derived from an EMBL/GenBank/DDBJ whole genome shotgun (WGS) entry which is preliminary data.</text>
</comment>
<evidence type="ECO:0000313" key="3">
    <source>
        <dbReference type="Proteomes" id="UP000028534"/>
    </source>
</evidence>
<name>A0A084EFE6_SPHYA</name>